<organism evidence="2 3">
    <name type="scientific">Aspergillus sydowii CBS 593.65</name>
    <dbReference type="NCBI Taxonomy" id="1036612"/>
    <lineage>
        <taxon>Eukaryota</taxon>
        <taxon>Fungi</taxon>
        <taxon>Dikarya</taxon>
        <taxon>Ascomycota</taxon>
        <taxon>Pezizomycotina</taxon>
        <taxon>Eurotiomycetes</taxon>
        <taxon>Eurotiomycetidae</taxon>
        <taxon>Eurotiales</taxon>
        <taxon>Aspergillaceae</taxon>
        <taxon>Aspergillus</taxon>
        <taxon>Aspergillus subgen. Nidulantes</taxon>
    </lineage>
</organism>
<evidence type="ECO:0000256" key="1">
    <source>
        <dbReference type="SAM" id="SignalP"/>
    </source>
</evidence>
<sequence>MAPISLLLLAAAPVVKASIAIADPGDYADLTADTTDNALLADYTTDNGGPMVLTINITGPYYYTDTDASIDHTAHSVNANDTSVLVATENSAVNISHASIVKEGYSTWLNEASFFGVNAAVNIANGSVSYIDHTNITTHNGAANLFAYGDGTVVYVDDVDLYSSGPVAHGLYSAGNGTIYARNVRHYAGGNRCSSFSGDSPPGYIYVTDAVAHTVGIGSAIFYTVGETYGTNVVGVAERSPSLFSDGAQKTVFRNVDFTAGLLAGTVMFSSSDRRSGASISFEDSRLTVTAAEGPGLWFGNVAADARIVATEIATVSGILVIANTSQVTQAFDHFAGSEENEEIQPAQVSVVVEESDLVGDIVAYNGSSISWSVSKHSTWTGVARVGGHGAASFNVSVDASSTWVLTGDVHLQEFRNGDEKHQNIRSRGHNIYYNPTASGNSWLKKKSLSLQGGGQIIPGST</sequence>
<evidence type="ECO:0000313" key="3">
    <source>
        <dbReference type="Proteomes" id="UP000184356"/>
    </source>
</evidence>
<dbReference type="GeneID" id="63756418"/>
<feature type="signal peptide" evidence="1">
    <location>
        <begin position="1"/>
        <end position="17"/>
    </location>
</feature>
<accession>A0A1L9TD76</accession>
<dbReference type="AlphaFoldDB" id="A0A1L9TD76"/>
<evidence type="ECO:0000313" key="2">
    <source>
        <dbReference type="EMBL" id="OJJ57366.1"/>
    </source>
</evidence>
<dbReference type="OrthoDB" id="10018600at2759"/>
<keyword evidence="1" id="KW-0732">Signal</keyword>
<dbReference type="Proteomes" id="UP000184356">
    <property type="component" value="Unassembled WGS sequence"/>
</dbReference>
<evidence type="ECO:0008006" key="4">
    <source>
        <dbReference type="Google" id="ProtNLM"/>
    </source>
</evidence>
<keyword evidence="3" id="KW-1185">Reference proteome</keyword>
<dbReference type="RefSeq" id="XP_040701172.1">
    <property type="nucleotide sequence ID" value="XM_040840345.1"/>
</dbReference>
<gene>
    <name evidence="2" type="ORF">ASPSYDRAFT_1179377</name>
</gene>
<reference evidence="3" key="1">
    <citation type="journal article" date="2017" name="Genome Biol.">
        <title>Comparative genomics reveals high biological diversity and specific adaptations in the industrially and medically important fungal genus Aspergillus.</title>
        <authorList>
            <person name="de Vries R.P."/>
            <person name="Riley R."/>
            <person name="Wiebenga A."/>
            <person name="Aguilar-Osorio G."/>
            <person name="Amillis S."/>
            <person name="Uchima C.A."/>
            <person name="Anderluh G."/>
            <person name="Asadollahi M."/>
            <person name="Askin M."/>
            <person name="Barry K."/>
            <person name="Battaglia E."/>
            <person name="Bayram O."/>
            <person name="Benocci T."/>
            <person name="Braus-Stromeyer S.A."/>
            <person name="Caldana C."/>
            <person name="Canovas D."/>
            <person name="Cerqueira G.C."/>
            <person name="Chen F."/>
            <person name="Chen W."/>
            <person name="Choi C."/>
            <person name="Clum A."/>
            <person name="Dos Santos R.A."/>
            <person name="Damasio A.R."/>
            <person name="Diallinas G."/>
            <person name="Emri T."/>
            <person name="Fekete E."/>
            <person name="Flipphi M."/>
            <person name="Freyberg S."/>
            <person name="Gallo A."/>
            <person name="Gournas C."/>
            <person name="Habgood R."/>
            <person name="Hainaut M."/>
            <person name="Harispe M.L."/>
            <person name="Henrissat B."/>
            <person name="Hilden K.S."/>
            <person name="Hope R."/>
            <person name="Hossain A."/>
            <person name="Karabika E."/>
            <person name="Karaffa L."/>
            <person name="Karanyi Z."/>
            <person name="Krasevec N."/>
            <person name="Kuo A."/>
            <person name="Kusch H."/>
            <person name="LaButti K."/>
            <person name="Lagendijk E.L."/>
            <person name="Lapidus A."/>
            <person name="Levasseur A."/>
            <person name="Lindquist E."/>
            <person name="Lipzen A."/>
            <person name="Logrieco A.F."/>
            <person name="MacCabe A."/>
            <person name="Maekelae M.R."/>
            <person name="Malavazi I."/>
            <person name="Melin P."/>
            <person name="Meyer V."/>
            <person name="Mielnichuk N."/>
            <person name="Miskei M."/>
            <person name="Molnar A.P."/>
            <person name="Mule G."/>
            <person name="Ngan C.Y."/>
            <person name="Orejas M."/>
            <person name="Orosz E."/>
            <person name="Ouedraogo J.P."/>
            <person name="Overkamp K.M."/>
            <person name="Park H.-S."/>
            <person name="Perrone G."/>
            <person name="Piumi F."/>
            <person name="Punt P.J."/>
            <person name="Ram A.F."/>
            <person name="Ramon A."/>
            <person name="Rauscher S."/>
            <person name="Record E."/>
            <person name="Riano-Pachon D.M."/>
            <person name="Robert V."/>
            <person name="Roehrig J."/>
            <person name="Ruller R."/>
            <person name="Salamov A."/>
            <person name="Salih N.S."/>
            <person name="Samson R.A."/>
            <person name="Sandor E."/>
            <person name="Sanguinetti M."/>
            <person name="Schuetze T."/>
            <person name="Sepcic K."/>
            <person name="Shelest E."/>
            <person name="Sherlock G."/>
            <person name="Sophianopoulou V."/>
            <person name="Squina F.M."/>
            <person name="Sun H."/>
            <person name="Susca A."/>
            <person name="Todd R.B."/>
            <person name="Tsang A."/>
            <person name="Unkles S.E."/>
            <person name="van de Wiele N."/>
            <person name="van Rossen-Uffink D."/>
            <person name="Oliveira J.V."/>
            <person name="Vesth T.C."/>
            <person name="Visser J."/>
            <person name="Yu J.-H."/>
            <person name="Zhou M."/>
            <person name="Andersen M.R."/>
            <person name="Archer D.B."/>
            <person name="Baker S.E."/>
            <person name="Benoit I."/>
            <person name="Brakhage A.A."/>
            <person name="Braus G.H."/>
            <person name="Fischer R."/>
            <person name="Frisvad J.C."/>
            <person name="Goldman G.H."/>
            <person name="Houbraken J."/>
            <person name="Oakley B."/>
            <person name="Pocsi I."/>
            <person name="Scazzocchio C."/>
            <person name="Seiboth B."/>
            <person name="vanKuyk P.A."/>
            <person name="Wortman J."/>
            <person name="Dyer P.S."/>
            <person name="Grigoriev I.V."/>
        </authorList>
    </citation>
    <scope>NUCLEOTIDE SEQUENCE [LARGE SCALE GENOMIC DNA]</scope>
    <source>
        <strain evidence="3">CBS 593.65</strain>
    </source>
</reference>
<feature type="chain" id="PRO_5012476747" description="Right handed beta helix domain-containing protein" evidence="1">
    <location>
        <begin position="18"/>
        <end position="462"/>
    </location>
</feature>
<dbReference type="EMBL" id="KV878588">
    <property type="protein sequence ID" value="OJJ57366.1"/>
    <property type="molecule type" value="Genomic_DNA"/>
</dbReference>
<protein>
    <recommendedName>
        <fullName evidence="4">Right handed beta helix domain-containing protein</fullName>
    </recommendedName>
</protein>
<dbReference type="VEuPathDB" id="FungiDB:ASPSYDRAFT_1179377"/>
<proteinExistence type="predicted"/>
<dbReference type="STRING" id="1036612.A0A1L9TD76"/>
<name>A0A1L9TD76_9EURO</name>